<dbReference type="SUPFAM" id="SSF46785">
    <property type="entry name" value="Winged helix' DNA-binding domain"/>
    <property type="match status" value="1"/>
</dbReference>
<evidence type="ECO:0000256" key="2">
    <source>
        <dbReference type="ARBA" id="ARBA00023125"/>
    </source>
</evidence>
<protein>
    <recommendedName>
        <fullName evidence="4">HTH deoR-type domain-containing protein</fullName>
    </recommendedName>
</protein>
<accession>A0A429ZQX6</accession>
<evidence type="ECO:0000256" key="1">
    <source>
        <dbReference type="ARBA" id="ARBA00023015"/>
    </source>
</evidence>
<organism evidence="5 6">
    <name type="scientific">Vagococcus salmoninarum</name>
    <dbReference type="NCBI Taxonomy" id="2739"/>
    <lineage>
        <taxon>Bacteria</taxon>
        <taxon>Bacillati</taxon>
        <taxon>Bacillota</taxon>
        <taxon>Bacilli</taxon>
        <taxon>Lactobacillales</taxon>
        <taxon>Enterococcaceae</taxon>
        <taxon>Vagococcus</taxon>
    </lineage>
</organism>
<evidence type="ECO:0000259" key="4">
    <source>
        <dbReference type="PROSITE" id="PS51000"/>
    </source>
</evidence>
<dbReference type="Pfam" id="PF08280">
    <property type="entry name" value="HTH_Mga"/>
    <property type="match status" value="1"/>
</dbReference>
<dbReference type="PANTHER" id="PTHR30185:SF18">
    <property type="entry name" value="TRANSCRIPTIONAL REGULATOR MTLR"/>
    <property type="match status" value="1"/>
</dbReference>
<dbReference type="InterPro" id="IPR050661">
    <property type="entry name" value="BglG_antiterminators"/>
</dbReference>
<dbReference type="Gene3D" id="1.10.10.10">
    <property type="entry name" value="Winged helix-like DNA-binding domain superfamily/Winged helix DNA-binding domain"/>
    <property type="match status" value="1"/>
</dbReference>
<gene>
    <name evidence="5" type="ORF">CBF35_06520</name>
</gene>
<dbReference type="AlphaFoldDB" id="A0A429ZQX6"/>
<keyword evidence="3" id="KW-0804">Transcription</keyword>
<dbReference type="OrthoDB" id="2191269at2"/>
<comment type="caution">
    <text evidence="5">The sequence shown here is derived from an EMBL/GenBank/DDBJ whole genome shotgun (WGS) entry which is preliminary data.</text>
</comment>
<evidence type="ECO:0000313" key="6">
    <source>
        <dbReference type="Proteomes" id="UP000287239"/>
    </source>
</evidence>
<dbReference type="InterPro" id="IPR001034">
    <property type="entry name" value="DeoR_HTH"/>
</dbReference>
<dbReference type="Proteomes" id="UP000287239">
    <property type="component" value="Unassembled WGS sequence"/>
</dbReference>
<keyword evidence="2" id="KW-0238">DNA-binding</keyword>
<sequence length="475" mass="55261">MREILSTKDHRLIQIIEILVSSDWISLGDLASELACSEKTVRNDLNTLTSHYSDIKIETSNALGYRLIKEGKNPADDVINDALIAQIVALLLKSSNLRSADIEDILYVTANSIRGAINQFNAFFDKNSNVAIQNRPFQLTGDELTISSLLLVRSFESYFKKSLDYRLEFDILEELIDRLFVENSQLKAAFHDNRPVLNLVLYIRFYREFNQHPLPKNSSYQFQEYQFLEDKHFRDNFFSVFSFSIDNTVLNAVVNFALFEPATVSYLRMSYLFPTQRESARLRRTVRKLMTNISEKFKLPVLNAQELTALLQPQPLPKTKLSLNYEQHEFLMQILHYELECHLTSETPFQLRALYELFVIPELSAILSSEWVALKEVLNEIDLTMVVGFDVVASQQHYTLIQQFFNYHKDHRIVIKELVDQPQRLDFDVLITNLKNPRTASVPIIHLGNLPNNEYSEKLQTLYTLFKLDQYLTYS</sequence>
<dbReference type="InterPro" id="IPR036388">
    <property type="entry name" value="WH-like_DNA-bd_sf"/>
</dbReference>
<dbReference type="InterPro" id="IPR036390">
    <property type="entry name" value="WH_DNA-bd_sf"/>
</dbReference>
<dbReference type="InterPro" id="IPR018356">
    <property type="entry name" value="Tscrpt_reg_HTH_DeoR_CS"/>
</dbReference>
<dbReference type="GO" id="GO:0003700">
    <property type="term" value="F:DNA-binding transcription factor activity"/>
    <property type="evidence" value="ECO:0007669"/>
    <property type="project" value="InterPro"/>
</dbReference>
<keyword evidence="1" id="KW-0805">Transcription regulation</keyword>
<dbReference type="PROSITE" id="PS00894">
    <property type="entry name" value="HTH_DEOR_1"/>
    <property type="match status" value="1"/>
</dbReference>
<feature type="domain" description="HTH deoR-type" evidence="4">
    <location>
        <begin position="8"/>
        <end position="75"/>
    </location>
</feature>
<keyword evidence="6" id="KW-1185">Reference proteome</keyword>
<evidence type="ECO:0000313" key="5">
    <source>
        <dbReference type="EMBL" id="RST96049.1"/>
    </source>
</evidence>
<dbReference type="InterPro" id="IPR013199">
    <property type="entry name" value="HTH_Mga_DNA-bd_dom"/>
</dbReference>
<dbReference type="PANTHER" id="PTHR30185">
    <property type="entry name" value="CRYPTIC BETA-GLUCOSIDE BGL OPERON ANTITERMINATOR"/>
    <property type="match status" value="1"/>
</dbReference>
<dbReference type="GeneID" id="98568017"/>
<name>A0A429ZQX6_9ENTE</name>
<dbReference type="RefSeq" id="WP_126779304.1">
    <property type="nucleotide sequence ID" value="NZ_NGJU01000008.1"/>
</dbReference>
<dbReference type="PROSITE" id="PS51000">
    <property type="entry name" value="HTH_DEOR_2"/>
    <property type="match status" value="1"/>
</dbReference>
<dbReference type="EMBL" id="NGJU01000008">
    <property type="protein sequence ID" value="RST96049.1"/>
    <property type="molecule type" value="Genomic_DNA"/>
</dbReference>
<reference evidence="5 6" key="1">
    <citation type="submission" date="2017-05" db="EMBL/GenBank/DDBJ databases">
        <title>Vagococcus spp. assemblies.</title>
        <authorList>
            <person name="Gulvik C.A."/>
        </authorList>
    </citation>
    <scope>NUCLEOTIDE SEQUENCE [LARGE SCALE GENOMIC DNA]</scope>
    <source>
        <strain evidence="5 6">NCFB 2777</strain>
    </source>
</reference>
<proteinExistence type="predicted"/>
<evidence type="ECO:0000256" key="3">
    <source>
        <dbReference type="ARBA" id="ARBA00023163"/>
    </source>
</evidence>
<dbReference type="GO" id="GO:0003677">
    <property type="term" value="F:DNA binding"/>
    <property type="evidence" value="ECO:0007669"/>
    <property type="project" value="UniProtKB-KW"/>
</dbReference>